<dbReference type="PANTHER" id="PTHR48032:SF6">
    <property type="entry name" value="RNA-BINDING (RRM_RBD_RNP MOTIFS) FAMILY PROTEIN"/>
    <property type="match status" value="1"/>
</dbReference>
<evidence type="ECO:0000259" key="4">
    <source>
        <dbReference type="PROSITE" id="PS50102"/>
    </source>
</evidence>
<keyword evidence="2 3" id="KW-0694">RNA-binding</keyword>
<keyword evidence="6" id="KW-1185">Reference proteome</keyword>
<dbReference type="Pfam" id="PF00076">
    <property type="entry name" value="RRM_1"/>
    <property type="match status" value="1"/>
</dbReference>
<dbReference type="InterPro" id="IPR035979">
    <property type="entry name" value="RBD_domain_sf"/>
</dbReference>
<protein>
    <submittedName>
        <fullName evidence="5">RNA-binding (RRM/RBD/RNP motifs) family protein</fullName>
    </submittedName>
</protein>
<dbReference type="PANTHER" id="PTHR48032">
    <property type="entry name" value="RNA-BINDING PROTEIN MUSASHI HOMOLOG RBP6"/>
    <property type="match status" value="1"/>
</dbReference>
<dbReference type="PROSITE" id="PS50102">
    <property type="entry name" value="RRM"/>
    <property type="match status" value="1"/>
</dbReference>
<sequence>MMWSPRRFGVCRPVVATARWPLEVGCMRLVETRDISTKGMDDHQTHNRNNGSMHETHSLARTNKNFVGGLLSTITESNMKNYFGQLGTITDVVMMYSHNMRRPRGFGFIMYDSEAPVNRVLVRTFHELNYKMFELDGRAFQLLLSGLQ</sequence>
<reference evidence="6" key="1">
    <citation type="journal article" date="2019" name="Curr. Biol.">
        <title>Genome Sequence of Striga asiatica Provides Insight into the Evolution of Plant Parasitism.</title>
        <authorList>
            <person name="Yoshida S."/>
            <person name="Kim S."/>
            <person name="Wafula E.K."/>
            <person name="Tanskanen J."/>
            <person name="Kim Y.M."/>
            <person name="Honaas L."/>
            <person name="Yang Z."/>
            <person name="Spallek T."/>
            <person name="Conn C.E."/>
            <person name="Ichihashi Y."/>
            <person name="Cheong K."/>
            <person name="Cui S."/>
            <person name="Der J.P."/>
            <person name="Gundlach H."/>
            <person name="Jiao Y."/>
            <person name="Hori C."/>
            <person name="Ishida J.K."/>
            <person name="Kasahara H."/>
            <person name="Kiba T."/>
            <person name="Kim M.S."/>
            <person name="Koo N."/>
            <person name="Laohavisit A."/>
            <person name="Lee Y.H."/>
            <person name="Lumba S."/>
            <person name="McCourt P."/>
            <person name="Mortimer J.C."/>
            <person name="Mutuku J.M."/>
            <person name="Nomura T."/>
            <person name="Sasaki-Sekimoto Y."/>
            <person name="Seto Y."/>
            <person name="Wang Y."/>
            <person name="Wakatake T."/>
            <person name="Sakakibara H."/>
            <person name="Demura T."/>
            <person name="Yamaguchi S."/>
            <person name="Yoneyama K."/>
            <person name="Manabe R.I."/>
            <person name="Nelson D.C."/>
            <person name="Schulman A.H."/>
            <person name="Timko M.P."/>
            <person name="dePamphilis C.W."/>
            <person name="Choi D."/>
            <person name="Shirasu K."/>
        </authorList>
    </citation>
    <scope>NUCLEOTIDE SEQUENCE [LARGE SCALE GENOMIC DNA]</scope>
    <source>
        <strain evidence="6">cv. UVA1</strain>
    </source>
</reference>
<evidence type="ECO:0000313" key="5">
    <source>
        <dbReference type="EMBL" id="GER41868.1"/>
    </source>
</evidence>
<dbReference type="SUPFAM" id="SSF54928">
    <property type="entry name" value="RNA-binding domain, RBD"/>
    <property type="match status" value="1"/>
</dbReference>
<accession>A0A5A7QA85</accession>
<dbReference type="AlphaFoldDB" id="A0A5A7QA85"/>
<dbReference type="OrthoDB" id="1875751at2759"/>
<evidence type="ECO:0000313" key="6">
    <source>
        <dbReference type="Proteomes" id="UP000325081"/>
    </source>
</evidence>
<gene>
    <name evidence="5" type="ORF">STAS_18601</name>
</gene>
<name>A0A5A7QA85_STRAF</name>
<dbReference type="GO" id="GO:0003729">
    <property type="term" value="F:mRNA binding"/>
    <property type="evidence" value="ECO:0007669"/>
    <property type="project" value="TreeGrafter"/>
</dbReference>
<organism evidence="5 6">
    <name type="scientific">Striga asiatica</name>
    <name type="common">Asiatic witchweed</name>
    <name type="synonym">Buchnera asiatica</name>
    <dbReference type="NCBI Taxonomy" id="4170"/>
    <lineage>
        <taxon>Eukaryota</taxon>
        <taxon>Viridiplantae</taxon>
        <taxon>Streptophyta</taxon>
        <taxon>Embryophyta</taxon>
        <taxon>Tracheophyta</taxon>
        <taxon>Spermatophyta</taxon>
        <taxon>Magnoliopsida</taxon>
        <taxon>eudicotyledons</taxon>
        <taxon>Gunneridae</taxon>
        <taxon>Pentapetalae</taxon>
        <taxon>asterids</taxon>
        <taxon>lamiids</taxon>
        <taxon>Lamiales</taxon>
        <taxon>Orobanchaceae</taxon>
        <taxon>Buchnereae</taxon>
        <taxon>Striga</taxon>
    </lineage>
</organism>
<keyword evidence="1" id="KW-0677">Repeat</keyword>
<evidence type="ECO:0000256" key="2">
    <source>
        <dbReference type="ARBA" id="ARBA00022884"/>
    </source>
</evidence>
<evidence type="ECO:0000256" key="1">
    <source>
        <dbReference type="ARBA" id="ARBA00022737"/>
    </source>
</evidence>
<dbReference type="InterPro" id="IPR000504">
    <property type="entry name" value="RRM_dom"/>
</dbReference>
<dbReference type="Gene3D" id="3.30.70.330">
    <property type="match status" value="1"/>
</dbReference>
<proteinExistence type="predicted"/>
<evidence type="ECO:0000256" key="3">
    <source>
        <dbReference type="PROSITE-ProRule" id="PRU00176"/>
    </source>
</evidence>
<dbReference type="InterPro" id="IPR012677">
    <property type="entry name" value="Nucleotide-bd_a/b_plait_sf"/>
</dbReference>
<dbReference type="Proteomes" id="UP000325081">
    <property type="component" value="Unassembled WGS sequence"/>
</dbReference>
<comment type="caution">
    <text evidence="5">The sequence shown here is derived from an EMBL/GenBank/DDBJ whole genome shotgun (WGS) entry which is preliminary data.</text>
</comment>
<dbReference type="GO" id="GO:0006417">
    <property type="term" value="P:regulation of translation"/>
    <property type="evidence" value="ECO:0007669"/>
    <property type="project" value="TreeGrafter"/>
</dbReference>
<feature type="domain" description="RRM" evidence="4">
    <location>
        <begin position="63"/>
        <end position="147"/>
    </location>
</feature>
<dbReference type="EMBL" id="BKCP01006183">
    <property type="protein sequence ID" value="GER41868.1"/>
    <property type="molecule type" value="Genomic_DNA"/>
</dbReference>
<dbReference type="SMART" id="SM00360">
    <property type="entry name" value="RRM"/>
    <property type="match status" value="1"/>
</dbReference>